<evidence type="ECO:0000313" key="3">
    <source>
        <dbReference type="EMBL" id="KNC53897.1"/>
    </source>
</evidence>
<dbReference type="Gene3D" id="1.25.10.10">
    <property type="entry name" value="Leucine-rich Repeat Variant"/>
    <property type="match status" value="5"/>
</dbReference>
<dbReference type="PANTHER" id="PTHR46241:SF1">
    <property type="entry name" value="OUTER DYNEIN ARM-DOCKING COMPLEX SUBUNIT 2"/>
    <property type="match status" value="1"/>
</dbReference>
<protein>
    <submittedName>
        <fullName evidence="3">Armadillo repeat-containing protein 4</fullName>
    </submittedName>
</protein>
<dbReference type="OMA" id="HAPPWRQ"/>
<feature type="compositionally biased region" description="Polar residues" evidence="2">
    <location>
        <begin position="1089"/>
        <end position="1098"/>
    </location>
</feature>
<dbReference type="STRING" id="461836.A0A0L0DNK2"/>
<feature type="repeat" description="ARM" evidence="1">
    <location>
        <begin position="1041"/>
        <end position="1068"/>
    </location>
</feature>
<dbReference type="InterPro" id="IPR011989">
    <property type="entry name" value="ARM-like"/>
</dbReference>
<accession>A0A0L0DNK2</accession>
<dbReference type="InterPro" id="IPR016024">
    <property type="entry name" value="ARM-type_fold"/>
</dbReference>
<evidence type="ECO:0000313" key="4">
    <source>
        <dbReference type="Proteomes" id="UP000054408"/>
    </source>
</evidence>
<name>A0A0L0DNK2_THETB</name>
<feature type="region of interest" description="Disordered" evidence="2">
    <location>
        <begin position="329"/>
        <end position="395"/>
    </location>
</feature>
<dbReference type="EMBL" id="GL349483">
    <property type="protein sequence ID" value="KNC53897.1"/>
    <property type="molecule type" value="Genomic_DNA"/>
</dbReference>
<dbReference type="RefSeq" id="XP_013754271.1">
    <property type="nucleotide sequence ID" value="XM_013898817.1"/>
</dbReference>
<sequence>MGQYLARNVERRGDGQLKRSEGNAAVVAELLEGVVHINDNFPREAAIAFASPLTFPSSVSSLDAFEALPDYVHDPSAHAIVSLEKHPVSGAPLYSLGGGKASVCSVSTLAKHLEVASSPTNEMRALVEANPQAINTVAGVAGEPGDILMQGFRMMNAQTGDEAAATSERMQLMIVINQMDLELLAKAVDDAKSSSTSLTRDQVLHEVEYLGRFVENSVQTLLAHVGFDPNFVFNSEPQVPPWREARGELAYLVVRTADGEEFFITASRKGYFVNGGYAESADGTRLSYDPASGLVPSLVDLLRAHSPRIAKHIDKQLFAFRSRAGGEFRPTGEAAAAQGPRTRESRGTRRSARPVGGGRNGGRGRRRRTRRAEAASGESSRRLRKTLEDDKPPSSKWVALDETAIDYEYLSQQRRARESELAAVHHSTLDALLETGQASRPGTRGERPTTPADYHGNVYSDAESDDEVVEFQPFALQQRDYPIFERVQKLVGILRSSTETVTVLCLVHLLDSELEKETAQLAILEGGGLDVLINLLTVHYSRPQLAALKVLWRIMESPRMKTCLEGLDGVAPLCELCSSGSDAVKTLAADTLAKVCTNPRNRRAVRRHGAIPYLVSLLDVSAALPESNPLPLLEAGARALYVLAGSRKNQLAIRAASVAPLLAAILTDADAAQPQLAGLGPLDTLLVPVVGVLERCGGDASFRAEVRSLGLIPYVVELLSSGNLALRTQAASALFRLAADEETQGQVSEAGLVALVALLATDDEHLLESVTGCVWKLASKMENVALLARRGAISTLVAHVSHPNEAVVINAVGALTKAAASPPVRKTIHDAGGIAVLVDKLKETNEQLLINASQCLGACAIHPPCLKVILDEEVDGVKYLWSLLKKKSAAVVESAAWSIASCISSGAVSGHLINQFVGGLELIVGLLKVPDDNVRAGVCAVIAQIAKNRDNLAVITDHGVIWLLSDLTPTSNDHLRQYLAEAIAECCSWGSNGVGFGQAGAVRPLVGYLASRDPDVHRATARALHQLSFHAANCLQMHDEGVVPPLLNLIGSPDTSLSEAAAGALANIRALALANERAAHNDPDAVPGPTSSYPDDGV</sequence>
<feature type="repeat" description="ARM" evidence="1">
    <location>
        <begin position="791"/>
        <end position="833"/>
    </location>
</feature>
<proteinExistence type="predicted"/>
<dbReference type="PANTHER" id="PTHR46241">
    <property type="entry name" value="ARMADILLO REPEAT-CONTAINING PROTEIN 4 ARMC4"/>
    <property type="match status" value="1"/>
</dbReference>
<dbReference type="OrthoDB" id="1683831at2759"/>
<dbReference type="Pfam" id="PF00514">
    <property type="entry name" value="Arm"/>
    <property type="match status" value="1"/>
</dbReference>
<dbReference type="SUPFAM" id="SSF48371">
    <property type="entry name" value="ARM repeat"/>
    <property type="match status" value="2"/>
</dbReference>
<evidence type="ECO:0000256" key="2">
    <source>
        <dbReference type="SAM" id="MobiDB-lite"/>
    </source>
</evidence>
<dbReference type="PROSITE" id="PS50176">
    <property type="entry name" value="ARM_REPEAT"/>
    <property type="match status" value="3"/>
</dbReference>
<keyword evidence="4" id="KW-1185">Reference proteome</keyword>
<feature type="repeat" description="ARM" evidence="1">
    <location>
        <begin position="710"/>
        <end position="752"/>
    </location>
</feature>
<dbReference type="SMART" id="SM00185">
    <property type="entry name" value="ARM"/>
    <property type="match status" value="11"/>
</dbReference>
<feature type="region of interest" description="Disordered" evidence="2">
    <location>
        <begin position="1079"/>
        <end position="1098"/>
    </location>
</feature>
<dbReference type="AlphaFoldDB" id="A0A0L0DNK2"/>
<dbReference type="eggNOG" id="KOG0167">
    <property type="taxonomic scope" value="Eukaryota"/>
</dbReference>
<dbReference type="GeneID" id="25568225"/>
<dbReference type="InterPro" id="IPR000225">
    <property type="entry name" value="Armadillo"/>
</dbReference>
<dbReference type="Proteomes" id="UP000054408">
    <property type="component" value="Unassembled WGS sequence"/>
</dbReference>
<gene>
    <name evidence="3" type="ORF">AMSG_09859</name>
</gene>
<dbReference type="SUPFAM" id="SSF103107">
    <property type="entry name" value="Hypothetical protein c14orf129, hspc210"/>
    <property type="match status" value="1"/>
</dbReference>
<feature type="compositionally biased region" description="Basic and acidic residues" evidence="2">
    <location>
        <begin position="379"/>
        <end position="393"/>
    </location>
</feature>
<dbReference type="InterPro" id="IPR023231">
    <property type="entry name" value="GSKIP_dom_sf"/>
</dbReference>
<organism evidence="3 4">
    <name type="scientific">Thecamonas trahens ATCC 50062</name>
    <dbReference type="NCBI Taxonomy" id="461836"/>
    <lineage>
        <taxon>Eukaryota</taxon>
        <taxon>Apusozoa</taxon>
        <taxon>Apusomonadida</taxon>
        <taxon>Apusomonadidae</taxon>
        <taxon>Thecamonas</taxon>
    </lineage>
</organism>
<evidence type="ECO:0000256" key="1">
    <source>
        <dbReference type="PROSITE-ProRule" id="PRU00259"/>
    </source>
</evidence>
<reference evidence="3 4" key="1">
    <citation type="submission" date="2010-05" db="EMBL/GenBank/DDBJ databases">
        <title>The Genome Sequence of Thecamonas trahens ATCC 50062.</title>
        <authorList>
            <consortium name="The Broad Institute Genome Sequencing Platform"/>
            <person name="Russ C."/>
            <person name="Cuomo C."/>
            <person name="Shea T."/>
            <person name="Young S.K."/>
            <person name="Zeng Q."/>
            <person name="Koehrsen M."/>
            <person name="Haas B."/>
            <person name="Borodovsky M."/>
            <person name="Guigo R."/>
            <person name="Alvarado L."/>
            <person name="Berlin A."/>
            <person name="Bochicchio J."/>
            <person name="Borenstein D."/>
            <person name="Chapman S."/>
            <person name="Chen Z."/>
            <person name="Freedman E."/>
            <person name="Gellesch M."/>
            <person name="Goldberg J."/>
            <person name="Griggs A."/>
            <person name="Gujja S."/>
            <person name="Heilman E."/>
            <person name="Heiman D."/>
            <person name="Hepburn T."/>
            <person name="Howarth C."/>
            <person name="Jen D."/>
            <person name="Larson L."/>
            <person name="Mehta T."/>
            <person name="Park D."/>
            <person name="Pearson M."/>
            <person name="Roberts A."/>
            <person name="Saif S."/>
            <person name="Shenoy N."/>
            <person name="Sisk P."/>
            <person name="Stolte C."/>
            <person name="Sykes S."/>
            <person name="Thomson T."/>
            <person name="Walk T."/>
            <person name="White J."/>
            <person name="Yandava C."/>
            <person name="Burger G."/>
            <person name="Gray M.W."/>
            <person name="Holland P.W.H."/>
            <person name="King N."/>
            <person name="Lang F.B.F."/>
            <person name="Roger A.J."/>
            <person name="Ruiz-Trillo I."/>
            <person name="Lander E."/>
            <person name="Nusbaum C."/>
        </authorList>
    </citation>
    <scope>NUCLEOTIDE SEQUENCE [LARGE SCALE GENOMIC DNA]</scope>
    <source>
        <strain evidence="3 4">ATCC 50062</strain>
    </source>
</reference>